<dbReference type="OrthoDB" id="3254233at2759"/>
<reference evidence="3 4" key="1">
    <citation type="submission" date="2014-04" db="EMBL/GenBank/DDBJ databases">
        <authorList>
            <consortium name="DOE Joint Genome Institute"/>
            <person name="Kuo A."/>
            <person name="Zuccaro A."/>
            <person name="Kohler A."/>
            <person name="Nagy L.G."/>
            <person name="Floudas D."/>
            <person name="Copeland A."/>
            <person name="Barry K.W."/>
            <person name="Cichocki N."/>
            <person name="Veneault-Fourrey C."/>
            <person name="LaButti K."/>
            <person name="Lindquist E.A."/>
            <person name="Lipzen A."/>
            <person name="Lundell T."/>
            <person name="Morin E."/>
            <person name="Murat C."/>
            <person name="Sun H."/>
            <person name="Tunlid A."/>
            <person name="Henrissat B."/>
            <person name="Grigoriev I.V."/>
            <person name="Hibbett D.S."/>
            <person name="Martin F."/>
            <person name="Nordberg H.P."/>
            <person name="Cantor M.N."/>
            <person name="Hua S.X."/>
        </authorList>
    </citation>
    <scope>NUCLEOTIDE SEQUENCE [LARGE SCALE GENOMIC DNA]</scope>
    <source>
        <strain evidence="3 4">MAFF 305830</strain>
    </source>
</reference>
<feature type="compositionally biased region" description="Low complexity" evidence="1">
    <location>
        <begin position="18"/>
        <end position="47"/>
    </location>
</feature>
<proteinExistence type="predicted"/>
<sequence>MSAHRICSSGEIPPPTSSPSSRPETSCDSRPSQNSSISSTTSAVRTSKPPWHRSSRHSTTSSKPRKECFQATVAAATTKRVGTGHGPERQASRIPISQRPSSSVENTKASSKRPRPQSSRPLVDRISRNTSGTPSSNTDTSSSTNSMACNTPLSTRKTGVPLSSATTPFVSSPSRPPNPSLHRRIGSIAMWPTKKPSCGPTPTETRSFGSITTPSISYSEATRPALTFVSSTSTGRSGARSLRALYSSSRTLASLPAFANSTSALTAQGTRQAAARTFGERLAAAAVVAAGLGSREGKSKSPAANGTPTVAHGLRGPASSSTNASTVAEDTLRPSARKRRREPSSLTTQTGLSSTRNNNRERDWSEEEVAFIQETCREEEEAGRFSSPFGSELLPGMVCGPVFPVPKPGTNKLRLVTDHSAGTFSLNSLIPEDSRSVRFDNLHDLGSSLRHFHRVNNRGPRWLFKSDVSKAYRLIPMHPHWQIRQVFETPEGGEMMKWVDRCGVFGNAAMVRVFCAFFGAVIWVAINVRAIDGLFHYIDDANGYEDNPHLVFYDPYKAYYPENQVQLLKLWDELGIPHQRAN</sequence>
<dbReference type="EMBL" id="KN824407">
    <property type="protein sequence ID" value="KIM20800.1"/>
    <property type="molecule type" value="Genomic_DNA"/>
</dbReference>
<feature type="region of interest" description="Disordered" evidence="1">
    <location>
        <begin position="1"/>
        <end position="180"/>
    </location>
</feature>
<reference evidence="4" key="2">
    <citation type="submission" date="2015-01" db="EMBL/GenBank/DDBJ databases">
        <title>Evolutionary Origins and Diversification of the Mycorrhizal Mutualists.</title>
        <authorList>
            <consortium name="DOE Joint Genome Institute"/>
            <consortium name="Mycorrhizal Genomics Consortium"/>
            <person name="Kohler A."/>
            <person name="Kuo A."/>
            <person name="Nagy L.G."/>
            <person name="Floudas D."/>
            <person name="Copeland A."/>
            <person name="Barry K.W."/>
            <person name="Cichocki N."/>
            <person name="Veneault-Fourrey C."/>
            <person name="LaButti K."/>
            <person name="Lindquist E.A."/>
            <person name="Lipzen A."/>
            <person name="Lundell T."/>
            <person name="Morin E."/>
            <person name="Murat C."/>
            <person name="Riley R."/>
            <person name="Ohm R."/>
            <person name="Sun H."/>
            <person name="Tunlid A."/>
            <person name="Henrissat B."/>
            <person name="Grigoriev I.V."/>
            <person name="Hibbett D.S."/>
            <person name="Martin F."/>
        </authorList>
    </citation>
    <scope>NUCLEOTIDE SEQUENCE [LARGE SCALE GENOMIC DNA]</scope>
    <source>
        <strain evidence="4">MAFF 305830</strain>
    </source>
</reference>
<dbReference type="Proteomes" id="UP000054097">
    <property type="component" value="Unassembled WGS sequence"/>
</dbReference>
<accession>A0A0C3A848</accession>
<dbReference type="InterPro" id="IPR043502">
    <property type="entry name" value="DNA/RNA_pol_sf"/>
</dbReference>
<feature type="non-terminal residue" evidence="3">
    <location>
        <position position="582"/>
    </location>
</feature>
<feature type="compositionally biased region" description="Low complexity" evidence="1">
    <location>
        <begin position="129"/>
        <end position="146"/>
    </location>
</feature>
<keyword evidence="2" id="KW-0812">Transmembrane</keyword>
<evidence type="ECO:0000256" key="2">
    <source>
        <dbReference type="SAM" id="Phobius"/>
    </source>
</evidence>
<evidence type="ECO:0000256" key="1">
    <source>
        <dbReference type="SAM" id="MobiDB-lite"/>
    </source>
</evidence>
<evidence type="ECO:0000313" key="3">
    <source>
        <dbReference type="EMBL" id="KIM20800.1"/>
    </source>
</evidence>
<feature type="compositionally biased region" description="Low complexity" evidence="1">
    <location>
        <begin position="92"/>
        <end position="103"/>
    </location>
</feature>
<dbReference type="SUPFAM" id="SSF56672">
    <property type="entry name" value="DNA/RNA polymerases"/>
    <property type="match status" value="1"/>
</dbReference>
<feature type="compositionally biased region" description="Low complexity" evidence="1">
    <location>
        <begin position="344"/>
        <end position="355"/>
    </location>
</feature>
<feature type="compositionally biased region" description="Polar residues" evidence="1">
    <location>
        <begin position="147"/>
        <end position="173"/>
    </location>
</feature>
<dbReference type="HOGENOM" id="CLU_019423_0_0_1"/>
<dbReference type="STRING" id="933852.A0A0C3A848"/>
<name>A0A0C3A848_SERVB</name>
<dbReference type="AlphaFoldDB" id="A0A0C3A848"/>
<feature type="transmembrane region" description="Helical" evidence="2">
    <location>
        <begin position="504"/>
        <end position="526"/>
    </location>
</feature>
<keyword evidence="4" id="KW-1185">Reference proteome</keyword>
<evidence type="ECO:0000313" key="4">
    <source>
        <dbReference type="Proteomes" id="UP000054097"/>
    </source>
</evidence>
<keyword evidence="2" id="KW-1133">Transmembrane helix</keyword>
<feature type="compositionally biased region" description="Polar residues" evidence="1">
    <location>
        <begin position="318"/>
        <end position="328"/>
    </location>
</feature>
<protein>
    <recommendedName>
        <fullName evidence="5">Reverse transcriptase domain-containing protein</fullName>
    </recommendedName>
</protein>
<organism evidence="3 4">
    <name type="scientific">Serendipita vermifera MAFF 305830</name>
    <dbReference type="NCBI Taxonomy" id="933852"/>
    <lineage>
        <taxon>Eukaryota</taxon>
        <taxon>Fungi</taxon>
        <taxon>Dikarya</taxon>
        <taxon>Basidiomycota</taxon>
        <taxon>Agaricomycotina</taxon>
        <taxon>Agaricomycetes</taxon>
        <taxon>Sebacinales</taxon>
        <taxon>Serendipitaceae</taxon>
        <taxon>Serendipita</taxon>
    </lineage>
</organism>
<feature type="region of interest" description="Disordered" evidence="1">
    <location>
        <begin position="293"/>
        <end position="365"/>
    </location>
</feature>
<keyword evidence="2" id="KW-0472">Membrane</keyword>
<gene>
    <name evidence="3" type="ORF">M408DRAFT_333803</name>
</gene>
<evidence type="ECO:0008006" key="5">
    <source>
        <dbReference type="Google" id="ProtNLM"/>
    </source>
</evidence>